<dbReference type="Proteomes" id="UP000494102">
    <property type="component" value="Unassembled WGS sequence"/>
</dbReference>
<reference evidence="2 4" key="2">
    <citation type="submission" date="2024-07" db="EMBL/GenBank/DDBJ databases">
        <title>A survey of Mimosa microsymbionts across Brazilian biomes reveals a high diversity of Paraburkholderia nodulating endemic species, but also that Cupriavidus is common as a symbiont of widespread species.</title>
        <authorList>
            <person name="Rouws L."/>
            <person name="Barauna A."/>
            <person name="Beukes C."/>
            <person name="Rouws J.R.C."/>
            <person name="De Faria S.M."/>
            <person name="Gross E."/>
            <person name="Bueno Dos Reis Junior F."/>
            <person name="Simon M.F."/>
            <person name="Maluk M."/>
            <person name="Odee D.W."/>
            <person name="Kenicer G."/>
            <person name="Young J.P.W."/>
            <person name="Reis V.M."/>
            <person name="Zilli J."/>
            <person name="James E.K."/>
        </authorList>
    </citation>
    <scope>NUCLEOTIDE SEQUENCE [LARGE SCALE GENOMIC DNA]</scope>
    <source>
        <strain evidence="2 4">BR14375</strain>
    </source>
</reference>
<dbReference type="EMBL" id="JBFPKE010000003">
    <property type="protein sequence ID" value="MEX3750943.1"/>
    <property type="molecule type" value="Genomic_DNA"/>
</dbReference>
<evidence type="ECO:0000313" key="1">
    <source>
        <dbReference type="EMBL" id="CAB4049038.1"/>
    </source>
</evidence>
<gene>
    <name evidence="2" type="ORF">AB3X84_13135</name>
    <name evidence="1" type="ORF">LMG9964_02689</name>
</gene>
<proteinExistence type="predicted"/>
<evidence type="ECO:0000313" key="2">
    <source>
        <dbReference type="EMBL" id="MEX3750943.1"/>
    </source>
</evidence>
<dbReference type="Proteomes" id="UP001558535">
    <property type="component" value="Unassembled WGS sequence"/>
</dbReference>
<accession>A0A6J5K5Q7</accession>
<sequence length="115" mass="12267">MRLPLLGIRRMPVALRAALLPERRPAAVADALCSRQNPTFAFEAPAPRRALTALARVTLSAPARATLTAPARVTLTAPARVTLWDEIAPPLPLPLPVPSDAAHTVQQLAPDDLCK</sequence>
<keyword evidence="4" id="KW-1185">Reference proteome</keyword>
<dbReference type="AlphaFoldDB" id="A0A6J5K5Q7"/>
<dbReference type="EMBL" id="CADILN010000003">
    <property type="protein sequence ID" value="CAB4049038.1"/>
    <property type="molecule type" value="Genomic_DNA"/>
</dbReference>
<dbReference type="RefSeq" id="WP_081588224.1">
    <property type="nucleotide sequence ID" value="NZ_CADILN010000003.1"/>
</dbReference>
<reference evidence="1 3" key="1">
    <citation type="submission" date="2020-04" db="EMBL/GenBank/DDBJ databases">
        <authorList>
            <person name="De Canck E."/>
        </authorList>
    </citation>
    <scope>NUCLEOTIDE SEQUENCE [LARGE SCALE GENOMIC DNA]</scope>
    <source>
        <strain evidence="1 3">LMG 9964</strain>
    </source>
</reference>
<dbReference type="GeneID" id="27797949"/>
<name>A0A6J5K5Q7_9BURK</name>
<evidence type="ECO:0000313" key="3">
    <source>
        <dbReference type="Proteomes" id="UP000494102"/>
    </source>
</evidence>
<protein>
    <submittedName>
        <fullName evidence="1">Uncharacterized protein</fullName>
    </submittedName>
</protein>
<organism evidence="1 3">
    <name type="scientific">Paraburkholderia phenoliruptrix</name>
    <dbReference type="NCBI Taxonomy" id="252970"/>
    <lineage>
        <taxon>Bacteria</taxon>
        <taxon>Pseudomonadati</taxon>
        <taxon>Pseudomonadota</taxon>
        <taxon>Betaproteobacteria</taxon>
        <taxon>Burkholderiales</taxon>
        <taxon>Burkholderiaceae</taxon>
        <taxon>Paraburkholderia</taxon>
    </lineage>
</organism>
<evidence type="ECO:0000313" key="4">
    <source>
        <dbReference type="Proteomes" id="UP001558535"/>
    </source>
</evidence>